<dbReference type="GO" id="GO:0016787">
    <property type="term" value="F:hydrolase activity"/>
    <property type="evidence" value="ECO:0007669"/>
    <property type="project" value="InterPro"/>
</dbReference>
<evidence type="ECO:0000259" key="1">
    <source>
        <dbReference type="Pfam" id="PF01738"/>
    </source>
</evidence>
<dbReference type="AlphaFoldDB" id="A0A381R9H5"/>
<gene>
    <name evidence="2" type="ORF">METZ01_LOCUS41239</name>
</gene>
<dbReference type="InterPro" id="IPR029058">
    <property type="entry name" value="AB_hydrolase_fold"/>
</dbReference>
<organism evidence="2">
    <name type="scientific">marine metagenome</name>
    <dbReference type="NCBI Taxonomy" id="408172"/>
    <lineage>
        <taxon>unclassified sequences</taxon>
        <taxon>metagenomes</taxon>
        <taxon>ecological metagenomes</taxon>
    </lineage>
</organism>
<dbReference type="PANTHER" id="PTHR46623">
    <property type="entry name" value="CARBOXYMETHYLENEBUTENOLIDASE-RELATED"/>
    <property type="match status" value="1"/>
</dbReference>
<feature type="domain" description="Dienelactone hydrolase" evidence="1">
    <location>
        <begin position="33"/>
        <end position="255"/>
    </location>
</feature>
<proteinExistence type="predicted"/>
<name>A0A381R9H5_9ZZZZ</name>
<dbReference type="InterPro" id="IPR051049">
    <property type="entry name" value="Dienelactone_hydrolase-like"/>
</dbReference>
<protein>
    <recommendedName>
        <fullName evidence="1">Dienelactone hydrolase domain-containing protein</fullName>
    </recommendedName>
</protein>
<dbReference type="InterPro" id="IPR002925">
    <property type="entry name" value="Dienelactn_hydro"/>
</dbReference>
<dbReference type="EMBL" id="UINC01001768">
    <property type="protein sequence ID" value="SUZ88385.1"/>
    <property type="molecule type" value="Genomic_DNA"/>
</dbReference>
<dbReference type="Gene3D" id="3.40.50.1820">
    <property type="entry name" value="alpha/beta hydrolase"/>
    <property type="match status" value="1"/>
</dbReference>
<dbReference type="Pfam" id="PF01738">
    <property type="entry name" value="DLH"/>
    <property type="match status" value="1"/>
</dbReference>
<dbReference type="PANTHER" id="PTHR46623:SF6">
    <property type="entry name" value="ALPHA_BETA-HYDROLASES SUPERFAMILY PROTEIN"/>
    <property type="match status" value="1"/>
</dbReference>
<evidence type="ECO:0000313" key="2">
    <source>
        <dbReference type="EMBL" id="SUZ88385.1"/>
    </source>
</evidence>
<accession>A0A381R9H5</accession>
<sequence>MVSQILPPGIVFHPSQIKAYEIRHPGYESYSVPAYVARPSEPGTYPALVLTHGVHGYEEHMKEVARRFAALGYACIVPALYCRDDFLTVVEEEDLAKASASLSGRPNAQTIGDLAGSLTYLQNSPFVNGRIGLVGFCSGGRLAMIFACQTNGLSAFVNFYSNSVFQPTEANPTPAGNLLQNLSCPMLGLFGDEDTNPSPADVEQLRSTLKESSKTFELVSYKEAGHAFFSDTRPSYRPEVAYMAWGRCLEWLSRYLKS</sequence>
<dbReference type="SUPFAM" id="SSF53474">
    <property type="entry name" value="alpha/beta-Hydrolases"/>
    <property type="match status" value="1"/>
</dbReference>
<reference evidence="2" key="1">
    <citation type="submission" date="2018-05" db="EMBL/GenBank/DDBJ databases">
        <authorList>
            <person name="Lanie J.A."/>
            <person name="Ng W.-L."/>
            <person name="Kazmierczak K.M."/>
            <person name="Andrzejewski T.M."/>
            <person name="Davidsen T.M."/>
            <person name="Wayne K.J."/>
            <person name="Tettelin H."/>
            <person name="Glass J.I."/>
            <person name="Rusch D."/>
            <person name="Podicherti R."/>
            <person name="Tsui H.-C.T."/>
            <person name="Winkler M.E."/>
        </authorList>
    </citation>
    <scope>NUCLEOTIDE SEQUENCE</scope>
</reference>